<dbReference type="GO" id="GO:0003677">
    <property type="term" value="F:DNA binding"/>
    <property type="evidence" value="ECO:0007669"/>
    <property type="project" value="UniProtKB-KW"/>
</dbReference>
<gene>
    <name evidence="5" type="ORF">C7C46_02020</name>
</gene>
<dbReference type="InterPro" id="IPR036390">
    <property type="entry name" value="WH_DNA-bd_sf"/>
</dbReference>
<evidence type="ECO:0000256" key="3">
    <source>
        <dbReference type="ARBA" id="ARBA00023163"/>
    </source>
</evidence>
<organism evidence="5 6">
    <name type="scientific">Streptomyces tateyamensis</name>
    <dbReference type="NCBI Taxonomy" id="565073"/>
    <lineage>
        <taxon>Bacteria</taxon>
        <taxon>Bacillati</taxon>
        <taxon>Actinomycetota</taxon>
        <taxon>Actinomycetes</taxon>
        <taxon>Kitasatosporales</taxon>
        <taxon>Streptomycetaceae</taxon>
        <taxon>Streptomyces</taxon>
    </lineage>
</organism>
<dbReference type="OrthoDB" id="4338617at2"/>
<evidence type="ECO:0000256" key="1">
    <source>
        <dbReference type="ARBA" id="ARBA00023015"/>
    </source>
</evidence>
<dbReference type="PANTHER" id="PTHR44846:SF1">
    <property type="entry name" value="MANNOSYL-D-GLYCERATE TRANSPORT_METABOLISM SYSTEM REPRESSOR MNGR-RELATED"/>
    <property type="match status" value="1"/>
</dbReference>
<protein>
    <submittedName>
        <fullName evidence="5">GntR family transcriptional regulator</fullName>
    </submittedName>
</protein>
<name>A0A2V4PAP5_9ACTN</name>
<dbReference type="GO" id="GO:0045892">
    <property type="term" value="P:negative regulation of DNA-templated transcription"/>
    <property type="evidence" value="ECO:0007669"/>
    <property type="project" value="TreeGrafter"/>
</dbReference>
<comment type="caution">
    <text evidence="5">The sequence shown here is derived from an EMBL/GenBank/DDBJ whole genome shotgun (WGS) entry which is preliminary data.</text>
</comment>
<dbReference type="PRINTS" id="PR00035">
    <property type="entry name" value="HTHGNTR"/>
</dbReference>
<dbReference type="AlphaFoldDB" id="A0A2V4PAP5"/>
<keyword evidence="1" id="KW-0805">Transcription regulation</keyword>
<keyword evidence="2" id="KW-0238">DNA-binding</keyword>
<evidence type="ECO:0000313" key="5">
    <source>
        <dbReference type="EMBL" id="PYC87996.1"/>
    </source>
</evidence>
<dbReference type="Proteomes" id="UP000248039">
    <property type="component" value="Unassembled WGS sequence"/>
</dbReference>
<dbReference type="SMART" id="SM00345">
    <property type="entry name" value="HTH_GNTR"/>
    <property type="match status" value="1"/>
</dbReference>
<reference evidence="5 6" key="1">
    <citation type="submission" date="2018-03" db="EMBL/GenBank/DDBJ databases">
        <title>Bioinformatic expansion and discovery of thiopeptide antibiotics.</title>
        <authorList>
            <person name="Schwalen C.J."/>
            <person name="Hudson G.A."/>
            <person name="Mitchell D.A."/>
        </authorList>
    </citation>
    <scope>NUCLEOTIDE SEQUENCE [LARGE SCALE GENOMIC DNA]</scope>
    <source>
        <strain evidence="5 6">ATCC 21389</strain>
    </source>
</reference>
<evidence type="ECO:0000313" key="6">
    <source>
        <dbReference type="Proteomes" id="UP000248039"/>
    </source>
</evidence>
<dbReference type="InterPro" id="IPR036388">
    <property type="entry name" value="WH-like_DNA-bd_sf"/>
</dbReference>
<keyword evidence="3" id="KW-0804">Transcription</keyword>
<dbReference type="GO" id="GO:0003700">
    <property type="term" value="F:DNA-binding transcription factor activity"/>
    <property type="evidence" value="ECO:0007669"/>
    <property type="project" value="InterPro"/>
</dbReference>
<evidence type="ECO:0000256" key="2">
    <source>
        <dbReference type="ARBA" id="ARBA00023125"/>
    </source>
</evidence>
<dbReference type="CDD" id="cd07377">
    <property type="entry name" value="WHTH_GntR"/>
    <property type="match status" value="1"/>
</dbReference>
<dbReference type="InterPro" id="IPR050679">
    <property type="entry name" value="Bact_HTH_transcr_reg"/>
</dbReference>
<keyword evidence="6" id="KW-1185">Reference proteome</keyword>
<dbReference type="EMBL" id="PYBW01000009">
    <property type="protein sequence ID" value="PYC87996.1"/>
    <property type="molecule type" value="Genomic_DNA"/>
</dbReference>
<dbReference type="SUPFAM" id="SSF46785">
    <property type="entry name" value="Winged helix' DNA-binding domain"/>
    <property type="match status" value="1"/>
</dbReference>
<dbReference type="Gene3D" id="1.10.10.10">
    <property type="entry name" value="Winged helix-like DNA-binding domain superfamily/Winged helix DNA-binding domain"/>
    <property type="match status" value="1"/>
</dbReference>
<feature type="domain" description="HTH gntR-type" evidence="4">
    <location>
        <begin position="20"/>
        <end position="88"/>
    </location>
</feature>
<sequence>MWPVVYPCRMASEIDYDSPVPPYQQIAAEIVRDIESGALAVDRPIPSESALIQRWGVARDTARRAVRHLREGGYVYTVPQRGTYVAKRGDQPEPGNE</sequence>
<evidence type="ECO:0000259" key="4">
    <source>
        <dbReference type="PROSITE" id="PS50949"/>
    </source>
</evidence>
<dbReference type="PROSITE" id="PS50949">
    <property type="entry name" value="HTH_GNTR"/>
    <property type="match status" value="1"/>
</dbReference>
<dbReference type="InterPro" id="IPR000524">
    <property type="entry name" value="Tscrpt_reg_HTH_GntR"/>
</dbReference>
<proteinExistence type="predicted"/>
<dbReference type="Pfam" id="PF00392">
    <property type="entry name" value="GntR"/>
    <property type="match status" value="1"/>
</dbReference>
<dbReference type="PANTHER" id="PTHR44846">
    <property type="entry name" value="MANNOSYL-D-GLYCERATE TRANSPORT/METABOLISM SYSTEM REPRESSOR MNGR-RELATED"/>
    <property type="match status" value="1"/>
</dbReference>
<accession>A0A2V4PAP5</accession>